<comment type="similarity">
    <text evidence="1">Belongs to the prefoldin subunit beta family.</text>
</comment>
<dbReference type="Gene3D" id="1.10.287.370">
    <property type="match status" value="1"/>
</dbReference>
<evidence type="ECO:0000313" key="4">
    <source>
        <dbReference type="Proteomes" id="UP000315496"/>
    </source>
</evidence>
<protein>
    <submittedName>
        <fullName evidence="3">Prefoldin subunit 2</fullName>
    </submittedName>
</protein>
<keyword evidence="4" id="KW-1185">Reference proteome</keyword>
<dbReference type="OrthoDB" id="29646at2759"/>
<organism evidence="3 4">
    <name type="scientific">Giardia muris</name>
    <dbReference type="NCBI Taxonomy" id="5742"/>
    <lineage>
        <taxon>Eukaryota</taxon>
        <taxon>Metamonada</taxon>
        <taxon>Diplomonadida</taxon>
        <taxon>Hexamitidae</taxon>
        <taxon>Giardiinae</taxon>
        <taxon>Giardia</taxon>
    </lineage>
</organism>
<proteinExistence type="inferred from homology"/>
<evidence type="ECO:0000256" key="1">
    <source>
        <dbReference type="ARBA" id="ARBA00008045"/>
    </source>
</evidence>
<comment type="caution">
    <text evidence="3">The sequence shown here is derived from an EMBL/GenBank/DDBJ whole genome shotgun (WGS) entry which is preliminary data.</text>
</comment>
<dbReference type="VEuPathDB" id="GiardiaDB:GMRT_11822"/>
<reference evidence="3 4" key="1">
    <citation type="submission" date="2019-05" db="EMBL/GenBank/DDBJ databases">
        <title>The compact genome of Giardia muris reveals important steps in the evolution of intestinal protozoan parasites.</title>
        <authorList>
            <person name="Xu F."/>
            <person name="Jimenez-Gonzalez A."/>
            <person name="Einarsson E."/>
            <person name="Astvaldsson A."/>
            <person name="Peirasmaki D."/>
            <person name="Eckmann L."/>
            <person name="Andersson J.O."/>
            <person name="Svard S.G."/>
            <person name="Jerlstrom-Hultqvist J."/>
        </authorList>
    </citation>
    <scope>NUCLEOTIDE SEQUENCE [LARGE SCALE GENOMIC DNA]</scope>
    <source>
        <strain evidence="3 4">Roberts-Thomson</strain>
    </source>
</reference>
<dbReference type="InterPro" id="IPR027235">
    <property type="entry name" value="PFD2"/>
</dbReference>
<evidence type="ECO:0000256" key="2">
    <source>
        <dbReference type="ARBA" id="ARBA00023186"/>
    </source>
</evidence>
<dbReference type="GO" id="GO:0051082">
    <property type="term" value="F:unfolded protein binding"/>
    <property type="evidence" value="ECO:0007669"/>
    <property type="project" value="InterPro"/>
</dbReference>
<dbReference type="EMBL" id="VDLU01000002">
    <property type="protein sequence ID" value="TNJ29005.1"/>
    <property type="molecule type" value="Genomic_DNA"/>
</dbReference>
<dbReference type="Proteomes" id="UP000315496">
    <property type="component" value="Chromosome 2"/>
</dbReference>
<sequence length="113" mass="12767">MVSDPASDETRMQEHGQLVQCVQALKEKFLQLNNDVREHQRVLATLEPLEEGRRAYRLVGDVLVEQTVGEVKPYLATTIAELQKTIGEFEAQIVARSKELAEFEAKYTPRPAA</sequence>
<name>A0A4Z1SVS5_GIAMU</name>
<evidence type="ECO:0000313" key="3">
    <source>
        <dbReference type="EMBL" id="TNJ29005.1"/>
    </source>
</evidence>
<keyword evidence="2" id="KW-0143">Chaperone</keyword>
<dbReference type="SUPFAM" id="SSF46579">
    <property type="entry name" value="Prefoldin"/>
    <property type="match status" value="1"/>
</dbReference>
<dbReference type="GO" id="GO:0006457">
    <property type="term" value="P:protein folding"/>
    <property type="evidence" value="ECO:0007669"/>
    <property type="project" value="InterPro"/>
</dbReference>
<dbReference type="InterPro" id="IPR009053">
    <property type="entry name" value="Prefoldin"/>
</dbReference>
<dbReference type="InterPro" id="IPR002777">
    <property type="entry name" value="PFD_beta-like"/>
</dbReference>
<dbReference type="GO" id="GO:0016272">
    <property type="term" value="C:prefoldin complex"/>
    <property type="evidence" value="ECO:0007669"/>
    <property type="project" value="InterPro"/>
</dbReference>
<dbReference type="PANTHER" id="PTHR13303">
    <property type="entry name" value="PREFOLDIN SUBUNIT 2"/>
    <property type="match status" value="1"/>
</dbReference>
<accession>A0A4Z1SVS5</accession>
<dbReference type="AlphaFoldDB" id="A0A4Z1SVS5"/>
<dbReference type="Pfam" id="PF01920">
    <property type="entry name" value="Prefoldin_2"/>
    <property type="match status" value="1"/>
</dbReference>
<gene>
    <name evidence="3" type="ORF">GMRT_11822</name>
</gene>